<dbReference type="Proteomes" id="UP000324832">
    <property type="component" value="Unassembled WGS sequence"/>
</dbReference>
<evidence type="ECO:0000256" key="1">
    <source>
        <dbReference type="SAM" id="MobiDB-lite"/>
    </source>
</evidence>
<protein>
    <submittedName>
        <fullName evidence="2">Uncharacterized protein</fullName>
    </submittedName>
</protein>
<name>A0A5E4Q8U3_9NEOP</name>
<dbReference type="EMBL" id="FZQP02002081">
    <property type="protein sequence ID" value="VVC94641.1"/>
    <property type="molecule type" value="Genomic_DNA"/>
</dbReference>
<proteinExistence type="predicted"/>
<evidence type="ECO:0000313" key="2">
    <source>
        <dbReference type="EMBL" id="VVC94641.1"/>
    </source>
</evidence>
<accession>A0A5E4Q8U3</accession>
<evidence type="ECO:0000313" key="3">
    <source>
        <dbReference type="Proteomes" id="UP000324832"/>
    </source>
</evidence>
<keyword evidence="3" id="KW-1185">Reference proteome</keyword>
<reference evidence="2 3" key="1">
    <citation type="submission" date="2017-07" db="EMBL/GenBank/DDBJ databases">
        <authorList>
            <person name="Talla V."/>
            <person name="Backstrom N."/>
        </authorList>
    </citation>
    <scope>NUCLEOTIDE SEQUENCE [LARGE SCALE GENOMIC DNA]</scope>
</reference>
<gene>
    <name evidence="2" type="ORF">LSINAPIS_LOCUS6544</name>
</gene>
<sequence>MFVGRVFRGGGSPRPPAARPAAEEDAARAAAPVAHVPVLPCEWADDLVKITGTGSRSVKR</sequence>
<dbReference type="AlphaFoldDB" id="A0A5E4Q8U3"/>
<organism evidence="2 3">
    <name type="scientific">Leptidea sinapis</name>
    <dbReference type="NCBI Taxonomy" id="189913"/>
    <lineage>
        <taxon>Eukaryota</taxon>
        <taxon>Metazoa</taxon>
        <taxon>Ecdysozoa</taxon>
        <taxon>Arthropoda</taxon>
        <taxon>Hexapoda</taxon>
        <taxon>Insecta</taxon>
        <taxon>Pterygota</taxon>
        <taxon>Neoptera</taxon>
        <taxon>Endopterygota</taxon>
        <taxon>Lepidoptera</taxon>
        <taxon>Glossata</taxon>
        <taxon>Ditrysia</taxon>
        <taxon>Papilionoidea</taxon>
        <taxon>Pieridae</taxon>
        <taxon>Dismorphiinae</taxon>
        <taxon>Leptidea</taxon>
    </lineage>
</organism>
<feature type="region of interest" description="Disordered" evidence="1">
    <location>
        <begin position="1"/>
        <end position="25"/>
    </location>
</feature>